<evidence type="ECO:0000313" key="4">
    <source>
        <dbReference type="Proteomes" id="UP001620626"/>
    </source>
</evidence>
<proteinExistence type="inferred from homology"/>
<keyword evidence="1" id="KW-1015">Disulfide bond</keyword>
<gene>
    <name evidence="3" type="ORF">niasHT_030694</name>
</gene>
<keyword evidence="1" id="KW-0813">Transport</keyword>
<evidence type="ECO:0000313" key="3">
    <source>
        <dbReference type="EMBL" id="KAL3068403.1"/>
    </source>
</evidence>
<evidence type="ECO:0000259" key="2">
    <source>
        <dbReference type="Pfam" id="PF02953"/>
    </source>
</evidence>
<sequence>MEMTGGDHQLNHFVQQLQAEIQKQGLQEQILKMNNRCFDLCITDSRLPSKLDGRTQTCIANCVGRILDAKTLMFEHLQKRSGSGGAM</sequence>
<dbReference type="InterPro" id="IPR004217">
    <property type="entry name" value="Tim10-like"/>
</dbReference>
<keyword evidence="1" id="KW-0472">Membrane</keyword>
<keyword evidence="1" id="KW-0811">Translocation</keyword>
<dbReference type="AlphaFoldDB" id="A0ABD2I5I3"/>
<dbReference type="Gene3D" id="1.10.287.810">
    <property type="entry name" value="Mitochondrial import inner membrane translocase subunit tim13 like domains"/>
    <property type="match status" value="1"/>
</dbReference>
<comment type="subcellular location">
    <subcellularLocation>
        <location evidence="1">Mitochondrion inner membrane</location>
        <topology evidence="1">Peripheral membrane protein</topology>
        <orientation evidence="1">Intermembrane side</orientation>
    </subcellularLocation>
</comment>
<dbReference type="SUPFAM" id="SSF144122">
    <property type="entry name" value="Tim10-like"/>
    <property type="match status" value="1"/>
</dbReference>
<protein>
    <recommendedName>
        <fullName evidence="1">Mitochondrial import inner membrane translocase subunit</fullName>
    </recommendedName>
</protein>
<keyword evidence="1" id="KW-0496">Mitochondrion</keyword>
<keyword evidence="1" id="KW-0653">Protein transport</keyword>
<dbReference type="Proteomes" id="UP001620626">
    <property type="component" value="Unassembled WGS sequence"/>
</dbReference>
<comment type="subunit">
    <text evidence="1">Heterohexamer.</text>
</comment>
<evidence type="ECO:0000256" key="1">
    <source>
        <dbReference type="RuleBase" id="RU367043"/>
    </source>
</evidence>
<accession>A0ABD2I5I3</accession>
<comment type="domain">
    <text evidence="1">The twin CX3C motif contains 4 conserved Cys residues that form 2 disulfide bonds in the mitochondrial intermembrane space.</text>
</comment>
<organism evidence="3 4">
    <name type="scientific">Heterodera trifolii</name>
    <dbReference type="NCBI Taxonomy" id="157864"/>
    <lineage>
        <taxon>Eukaryota</taxon>
        <taxon>Metazoa</taxon>
        <taxon>Ecdysozoa</taxon>
        <taxon>Nematoda</taxon>
        <taxon>Chromadorea</taxon>
        <taxon>Rhabditida</taxon>
        <taxon>Tylenchina</taxon>
        <taxon>Tylenchomorpha</taxon>
        <taxon>Tylenchoidea</taxon>
        <taxon>Heteroderidae</taxon>
        <taxon>Heteroderinae</taxon>
        <taxon>Heterodera</taxon>
    </lineage>
</organism>
<keyword evidence="4" id="KW-1185">Reference proteome</keyword>
<dbReference type="InterPro" id="IPR035427">
    <property type="entry name" value="Tim10-like_dom_sf"/>
</dbReference>
<dbReference type="Pfam" id="PF02953">
    <property type="entry name" value="zf-Tim10_DDP"/>
    <property type="match status" value="1"/>
</dbReference>
<comment type="function">
    <text evidence="1">Mitochondrial intermembrane chaperone that participates in the import and insertion of some multi-pass transmembrane proteins into the mitochondrial inner membrane. Also required for the transfer of beta-barrel precursors from the TOM complex to the sorting and assembly machinery (SAM complex) of the outer membrane. Acts as a chaperone-like protein that protects the hydrophobic precursors from aggregation and guide them through the mitochondrial intermembrane space.</text>
</comment>
<comment type="similarity">
    <text evidence="1">Belongs to the small Tim family.</text>
</comment>
<reference evidence="3 4" key="1">
    <citation type="submission" date="2024-10" db="EMBL/GenBank/DDBJ databases">
        <authorList>
            <person name="Kim D."/>
        </authorList>
    </citation>
    <scope>NUCLEOTIDE SEQUENCE [LARGE SCALE GENOMIC DNA]</scope>
    <source>
        <strain evidence="3">BH-2024</strain>
    </source>
</reference>
<dbReference type="GO" id="GO:0015031">
    <property type="term" value="P:protein transport"/>
    <property type="evidence" value="ECO:0007669"/>
    <property type="project" value="UniProtKB-KW"/>
</dbReference>
<feature type="domain" description="Tim10-like" evidence="2">
    <location>
        <begin position="15"/>
        <end position="79"/>
    </location>
</feature>
<dbReference type="EMBL" id="JBICBT010001408">
    <property type="protein sequence ID" value="KAL3068403.1"/>
    <property type="molecule type" value="Genomic_DNA"/>
</dbReference>
<dbReference type="GO" id="GO:0005743">
    <property type="term" value="C:mitochondrial inner membrane"/>
    <property type="evidence" value="ECO:0007669"/>
    <property type="project" value="UniProtKB-SubCell"/>
</dbReference>
<keyword evidence="1" id="KW-0143">Chaperone</keyword>
<name>A0ABD2I5I3_9BILA</name>
<keyword evidence="1" id="KW-0999">Mitochondrion inner membrane</keyword>
<comment type="caution">
    <text evidence="3">The sequence shown here is derived from an EMBL/GenBank/DDBJ whole genome shotgun (WGS) entry which is preliminary data.</text>
</comment>